<reference evidence="3 4" key="1">
    <citation type="submission" date="2016-10" db="EMBL/GenBank/DDBJ databases">
        <authorList>
            <person name="de Groot N.N."/>
        </authorList>
    </citation>
    <scope>NUCLEOTIDE SEQUENCE [LARGE SCALE GENOMIC DNA]</scope>
    <source>
        <strain evidence="3 4">DSM 19547</strain>
    </source>
</reference>
<dbReference type="GO" id="GO:0003700">
    <property type="term" value="F:DNA-binding transcription factor activity"/>
    <property type="evidence" value="ECO:0007669"/>
    <property type="project" value="InterPro"/>
</dbReference>
<dbReference type="SUPFAM" id="SSF88946">
    <property type="entry name" value="Sigma2 domain of RNA polymerase sigma factors"/>
    <property type="match status" value="1"/>
</dbReference>
<dbReference type="Pfam" id="PF04542">
    <property type="entry name" value="Sigma70_r2"/>
    <property type="match status" value="1"/>
</dbReference>
<evidence type="ECO:0000259" key="2">
    <source>
        <dbReference type="Pfam" id="PF04542"/>
    </source>
</evidence>
<name>A0A1I5WFY0_9RHOB</name>
<dbReference type="RefSeq" id="WP_177215320.1">
    <property type="nucleotide sequence ID" value="NZ_FOXA01000045.1"/>
</dbReference>
<evidence type="ECO:0000313" key="4">
    <source>
        <dbReference type="Proteomes" id="UP000199356"/>
    </source>
</evidence>
<dbReference type="InterPro" id="IPR014284">
    <property type="entry name" value="RNA_pol_sigma-70_dom"/>
</dbReference>
<dbReference type="SUPFAM" id="SSF88659">
    <property type="entry name" value="Sigma3 and sigma4 domains of RNA polymerase sigma factors"/>
    <property type="match status" value="1"/>
</dbReference>
<dbReference type="AlphaFoldDB" id="A0A1I5WFY0"/>
<dbReference type="STRING" id="441119.SAMN04488047_1457"/>
<dbReference type="Gene3D" id="1.20.120.1810">
    <property type="match status" value="1"/>
</dbReference>
<comment type="similarity">
    <text evidence="1">Belongs to the sigma-70 factor family.</text>
</comment>
<dbReference type="InterPro" id="IPR050813">
    <property type="entry name" value="Sigma-70_Factor"/>
</dbReference>
<feature type="domain" description="RNA polymerase sigma-70 region 2" evidence="2">
    <location>
        <begin position="30"/>
        <end position="96"/>
    </location>
</feature>
<evidence type="ECO:0000256" key="1">
    <source>
        <dbReference type="ARBA" id="ARBA00007788"/>
    </source>
</evidence>
<sequence length="281" mass="31841">MGKIKFLTREQVKDLAIRYQDGDEKAGAELLQRHMPMIISAARKAAFTHRVSELDVRQEYCAAFWRSLEKFDPHCGAALSSYAVYYMKSALLKYLSQMGGVVKVPNGHKTRQLLSKFGHLVHEYEKKSGMAFGEDGLEFVADELAIDKEEVRAFVMIMRPDNVRADSPTSLEAEDGNSGHWELEFASEDSSLNAISNYDQEKAREAISTIICRYYDERDQDIAMAQLLGDRSQNDLQALADKHDLSVERIRQIQRGSLELIRERLEARGIRSADDFAIANA</sequence>
<organism evidence="3 4">
    <name type="scientific">Tranquillimonas alkanivorans</name>
    <dbReference type="NCBI Taxonomy" id="441119"/>
    <lineage>
        <taxon>Bacteria</taxon>
        <taxon>Pseudomonadati</taxon>
        <taxon>Pseudomonadota</taxon>
        <taxon>Alphaproteobacteria</taxon>
        <taxon>Rhodobacterales</taxon>
        <taxon>Roseobacteraceae</taxon>
        <taxon>Tranquillimonas</taxon>
    </lineage>
</organism>
<dbReference type="EMBL" id="FOXA01000045">
    <property type="protein sequence ID" value="SFQ18296.1"/>
    <property type="molecule type" value="Genomic_DNA"/>
</dbReference>
<dbReference type="InterPro" id="IPR007627">
    <property type="entry name" value="RNA_pol_sigma70_r2"/>
</dbReference>
<gene>
    <name evidence="3" type="ORF">SAMN04488047_1457</name>
</gene>
<protein>
    <submittedName>
        <fullName evidence="3">RNA polymerase sigma factor, sigma-70 family</fullName>
    </submittedName>
</protein>
<dbReference type="Gene3D" id="1.10.10.10">
    <property type="entry name" value="Winged helix-like DNA-binding domain superfamily/Winged helix DNA-binding domain"/>
    <property type="match status" value="1"/>
</dbReference>
<proteinExistence type="inferred from homology"/>
<accession>A0A1I5WFY0</accession>
<dbReference type="PANTHER" id="PTHR30376">
    <property type="entry name" value="SIGMA FACTOR RPOH HEAT SHOCK RELATED"/>
    <property type="match status" value="1"/>
</dbReference>
<dbReference type="NCBIfam" id="TIGR02937">
    <property type="entry name" value="sigma70-ECF"/>
    <property type="match status" value="1"/>
</dbReference>
<dbReference type="Proteomes" id="UP000199356">
    <property type="component" value="Unassembled WGS sequence"/>
</dbReference>
<keyword evidence="4" id="KW-1185">Reference proteome</keyword>
<dbReference type="InterPro" id="IPR036388">
    <property type="entry name" value="WH-like_DNA-bd_sf"/>
</dbReference>
<dbReference type="InterPro" id="IPR013325">
    <property type="entry name" value="RNA_pol_sigma_r2"/>
</dbReference>
<dbReference type="InterPro" id="IPR013324">
    <property type="entry name" value="RNA_pol_sigma_r3/r4-like"/>
</dbReference>
<dbReference type="PANTHER" id="PTHR30376:SF3">
    <property type="entry name" value="RNA POLYMERASE SIGMA FACTOR RPOH"/>
    <property type="match status" value="1"/>
</dbReference>
<dbReference type="GO" id="GO:0006352">
    <property type="term" value="P:DNA-templated transcription initiation"/>
    <property type="evidence" value="ECO:0007669"/>
    <property type="project" value="InterPro"/>
</dbReference>
<evidence type="ECO:0000313" key="3">
    <source>
        <dbReference type="EMBL" id="SFQ18296.1"/>
    </source>
</evidence>